<protein>
    <submittedName>
        <fullName evidence="3">UDP-glucuronate 4-epimerase</fullName>
        <ecNumber evidence="3">5.1.3.6</ecNumber>
    </submittedName>
</protein>
<keyword evidence="4" id="KW-1185">Reference proteome</keyword>
<dbReference type="EC" id="5.1.3.6" evidence="3"/>
<dbReference type="STRING" id="765913.ThidrDRAFT_2849"/>
<gene>
    <name evidence="3" type="ORF">ThidrDRAFT_2849</name>
</gene>
<evidence type="ECO:0000259" key="2">
    <source>
        <dbReference type="Pfam" id="PF01370"/>
    </source>
</evidence>
<comment type="caution">
    <text evidence="3">The sequence shown here is derived from an EMBL/GenBank/DDBJ whole genome shotgun (WGS) entry which is preliminary data.</text>
</comment>
<dbReference type="InterPro" id="IPR036291">
    <property type="entry name" value="NAD(P)-bd_dom_sf"/>
</dbReference>
<name>G2E3I6_9GAMM</name>
<evidence type="ECO:0000313" key="4">
    <source>
        <dbReference type="Proteomes" id="UP000004200"/>
    </source>
</evidence>
<organism evidence="3 4">
    <name type="scientific">Thiorhodococcus drewsii AZ1</name>
    <dbReference type="NCBI Taxonomy" id="765913"/>
    <lineage>
        <taxon>Bacteria</taxon>
        <taxon>Pseudomonadati</taxon>
        <taxon>Pseudomonadota</taxon>
        <taxon>Gammaproteobacteria</taxon>
        <taxon>Chromatiales</taxon>
        <taxon>Chromatiaceae</taxon>
        <taxon>Thiorhodococcus</taxon>
    </lineage>
</organism>
<dbReference type="Pfam" id="PF01370">
    <property type="entry name" value="Epimerase"/>
    <property type="match status" value="1"/>
</dbReference>
<dbReference type="GO" id="GO:0050378">
    <property type="term" value="F:UDP-glucuronate 4-epimerase activity"/>
    <property type="evidence" value="ECO:0007669"/>
    <property type="project" value="UniProtKB-EC"/>
</dbReference>
<accession>G2E3I6</accession>
<dbReference type="PANTHER" id="PTHR43574">
    <property type="entry name" value="EPIMERASE-RELATED"/>
    <property type="match status" value="1"/>
</dbReference>
<dbReference type="Gene3D" id="3.40.50.720">
    <property type="entry name" value="NAD(P)-binding Rossmann-like Domain"/>
    <property type="match status" value="1"/>
</dbReference>
<dbReference type="AlphaFoldDB" id="G2E3I6"/>
<dbReference type="eggNOG" id="COG0451">
    <property type="taxonomic scope" value="Bacteria"/>
</dbReference>
<proteinExistence type="predicted"/>
<sequence length="369" mass="41440">MGHGLAERLMSSHHPSRPLRFIAISFAIKIYGVSMKVLVTGSAGFIGSALSLRLLERGDEVIGVDNLNDYYDVNLKLARLARTQDHPNFTDARIDIEDEQALSELFATHKPDRVVNLAAQAGVRYSIENPMAYVRTNLVGFANILEACRHNGVEHLAYASSSSVYGSNTEMPFSVHHNVDHPLSLYAASKKANELMAHTYSHLYRLPTTGLRFFTVYGPWGRPDMALFKFTRAILAGEPIQVFNYGKHRRDFTYIDDIVEGVIRVLDRVPQGNPEWSGAVPDPATSQAPYRVYNIGNNAPVELMEYIRVLEQSLGRKAEMEMLPLQPGDVPDTFADVEDLVRDVDYQPSTQVAVGVARFVDWYRDFYKV</sequence>
<evidence type="ECO:0000256" key="1">
    <source>
        <dbReference type="ARBA" id="ARBA00023027"/>
    </source>
</evidence>
<dbReference type="PATRIC" id="fig|765913.3.peg.2912"/>
<keyword evidence="1" id="KW-0520">NAD</keyword>
<dbReference type="InterPro" id="IPR001509">
    <property type="entry name" value="Epimerase_deHydtase"/>
</dbReference>
<reference evidence="3 4" key="1">
    <citation type="submission" date="2011-06" db="EMBL/GenBank/DDBJ databases">
        <title>The draft genome of Thiorhodococcus drewsii AZ1.</title>
        <authorList>
            <consortium name="US DOE Joint Genome Institute (JGI-PGF)"/>
            <person name="Lucas S."/>
            <person name="Han J."/>
            <person name="Lapidus A."/>
            <person name="Cheng J.-F."/>
            <person name="Goodwin L."/>
            <person name="Pitluck S."/>
            <person name="Peters L."/>
            <person name="Land M.L."/>
            <person name="Hauser L."/>
            <person name="Vogl K."/>
            <person name="Liu Z."/>
            <person name="Imhoff J."/>
            <person name="Thiel V."/>
            <person name="Frigaard N.-U."/>
            <person name="Bryant D.A."/>
            <person name="Woyke T.J."/>
        </authorList>
    </citation>
    <scope>NUCLEOTIDE SEQUENCE [LARGE SCALE GENOMIC DNA]</scope>
    <source>
        <strain evidence="3 4">AZ1</strain>
    </source>
</reference>
<feature type="domain" description="NAD-dependent epimerase/dehydratase" evidence="2">
    <location>
        <begin position="37"/>
        <end position="273"/>
    </location>
</feature>
<evidence type="ECO:0000313" key="3">
    <source>
        <dbReference type="EMBL" id="EGV30099.1"/>
    </source>
</evidence>
<dbReference type="SUPFAM" id="SSF51735">
    <property type="entry name" value="NAD(P)-binding Rossmann-fold domains"/>
    <property type="match status" value="1"/>
</dbReference>
<dbReference type="EMBL" id="AFWT01000020">
    <property type="protein sequence ID" value="EGV30099.1"/>
    <property type="molecule type" value="Genomic_DNA"/>
</dbReference>
<dbReference type="Proteomes" id="UP000004200">
    <property type="component" value="Unassembled WGS sequence"/>
</dbReference>
<dbReference type="CDD" id="cd05253">
    <property type="entry name" value="UDP_GE_SDE_e"/>
    <property type="match status" value="1"/>
</dbReference>
<dbReference type="PRINTS" id="PR01713">
    <property type="entry name" value="NUCEPIMERASE"/>
</dbReference>
<keyword evidence="3" id="KW-0413">Isomerase</keyword>